<dbReference type="PANTHER" id="PTHR42733:SF12">
    <property type="entry name" value="PROTEINASE"/>
    <property type="match status" value="1"/>
</dbReference>
<organism evidence="4">
    <name type="scientific">Caulobacter sp. 73W</name>
    <dbReference type="NCBI Taxonomy" id="3161137"/>
    <lineage>
        <taxon>Bacteria</taxon>
        <taxon>Pseudomonadati</taxon>
        <taxon>Pseudomonadota</taxon>
        <taxon>Alphaproteobacteria</taxon>
        <taxon>Caulobacterales</taxon>
        <taxon>Caulobacteraceae</taxon>
        <taxon>Caulobacter</taxon>
    </lineage>
</organism>
<evidence type="ECO:0000313" key="4">
    <source>
        <dbReference type="EMBL" id="XDO97623.1"/>
    </source>
</evidence>
<dbReference type="InterPro" id="IPR029062">
    <property type="entry name" value="Class_I_gatase-like"/>
</dbReference>
<dbReference type="CDD" id="cd03134">
    <property type="entry name" value="GATase1_PfpI_like"/>
    <property type="match status" value="1"/>
</dbReference>
<dbReference type="Gene3D" id="3.40.50.880">
    <property type="match status" value="1"/>
</dbReference>
<comment type="similarity">
    <text evidence="1">Belongs to the peptidase C56 family.</text>
</comment>
<keyword evidence="4" id="KW-0315">Glutamine amidotransferase</keyword>
<name>A0AB39KWI6_9CAUL</name>
<gene>
    <name evidence="4" type="ORF">ABOZ73_04165</name>
</gene>
<feature type="region of interest" description="Disordered" evidence="2">
    <location>
        <begin position="184"/>
        <end position="209"/>
    </location>
</feature>
<dbReference type="EMBL" id="CP158375">
    <property type="protein sequence ID" value="XDO97623.1"/>
    <property type="molecule type" value="Genomic_DNA"/>
</dbReference>
<dbReference type="InterPro" id="IPR002818">
    <property type="entry name" value="DJ-1/PfpI"/>
</dbReference>
<dbReference type="AlphaFoldDB" id="A0AB39KWI6"/>
<dbReference type="PANTHER" id="PTHR42733">
    <property type="entry name" value="DJ-1 PROTEIN"/>
    <property type="match status" value="1"/>
</dbReference>
<dbReference type="SUPFAM" id="SSF52317">
    <property type="entry name" value="Class I glutamine amidotransferase-like"/>
    <property type="match status" value="1"/>
</dbReference>
<dbReference type="InterPro" id="IPR006286">
    <property type="entry name" value="C56_PfpI-like"/>
</dbReference>
<evidence type="ECO:0000259" key="3">
    <source>
        <dbReference type="Pfam" id="PF01965"/>
    </source>
</evidence>
<dbReference type="Pfam" id="PF01965">
    <property type="entry name" value="DJ-1_PfpI"/>
    <property type="match status" value="1"/>
</dbReference>
<dbReference type="RefSeq" id="WP_369060974.1">
    <property type="nucleotide sequence ID" value="NZ_CP158375.1"/>
</dbReference>
<dbReference type="NCBIfam" id="TIGR01382">
    <property type="entry name" value="PfpI"/>
    <property type="match status" value="1"/>
</dbReference>
<reference evidence="4" key="1">
    <citation type="submission" date="2024-06" db="EMBL/GenBank/DDBJ databases">
        <title>Caulobacter inopinatus, sp. nov.</title>
        <authorList>
            <person name="Donachie S.P."/>
        </authorList>
    </citation>
    <scope>NUCLEOTIDE SEQUENCE</scope>
    <source>
        <strain evidence="4">73W</strain>
    </source>
</reference>
<protein>
    <submittedName>
        <fullName evidence="4">Type 1 glutamine amidotransferase domain-containing protein</fullName>
    </submittedName>
</protein>
<dbReference type="PROSITE" id="PS51276">
    <property type="entry name" value="PEPTIDASE_C56_PFPI"/>
    <property type="match status" value="1"/>
</dbReference>
<evidence type="ECO:0000256" key="1">
    <source>
        <dbReference type="ARBA" id="ARBA00008542"/>
    </source>
</evidence>
<accession>A0AB39KWI6</accession>
<feature type="compositionally biased region" description="Basic and acidic residues" evidence="2">
    <location>
        <begin position="184"/>
        <end position="193"/>
    </location>
</feature>
<proteinExistence type="inferred from homology"/>
<feature type="domain" description="DJ-1/PfpI" evidence="3">
    <location>
        <begin position="12"/>
        <end position="180"/>
    </location>
</feature>
<sequence>MTDVQSSKLSGKKVAILAADGFERSELFAPLEALRGAGATVDILSDKTGELQAFEHHEKADTIAVDKVFDQVNAADYDAIHIPGGLFSPDKVRVTEAALKLVREAFDAGKPIGAICHGPWVLINAGVVAGLTVTSVKNIREDLKNADADVVDQEVVVDDGVVTSRTPEDLDAFCRKLIEEVAEGRHDPRDRRAGRATMASPPDEPRNFA</sequence>
<evidence type="ECO:0000256" key="2">
    <source>
        <dbReference type="SAM" id="MobiDB-lite"/>
    </source>
</evidence>